<dbReference type="EMBL" id="VULT01000024">
    <property type="protein sequence ID" value="MSS18546.1"/>
    <property type="molecule type" value="Genomic_DNA"/>
</dbReference>
<name>A0A6L5XGD0_9BACT</name>
<comment type="caution">
    <text evidence="1">The sequence shown here is derived from an EMBL/GenBank/DDBJ whole genome shotgun (WGS) entry which is preliminary data.</text>
</comment>
<dbReference type="Proteomes" id="UP000483362">
    <property type="component" value="Unassembled WGS sequence"/>
</dbReference>
<accession>A0A6L5XGD0</accession>
<dbReference type="AlphaFoldDB" id="A0A6L5XGD0"/>
<proteinExistence type="predicted"/>
<gene>
    <name evidence="1" type="ORF">FYJ29_12390</name>
</gene>
<protein>
    <submittedName>
        <fullName evidence="1">Uncharacterized protein</fullName>
    </submittedName>
</protein>
<keyword evidence="2" id="KW-1185">Reference proteome</keyword>
<dbReference type="RefSeq" id="WP_154327720.1">
    <property type="nucleotide sequence ID" value="NZ_CP045696.1"/>
</dbReference>
<sequence>MKHTTYVIEIVVDKADILEAIYSASAWHCLVYKQAPRLTPDQERLCMMRVKEGYDDLYCRVLGYTNLANFNPNAESGNVRFAFVFSHPCGPTVPQGLKQLVTQLLANFALKRFYGDQVSYYGAAWLKYRAQLLLAFARDDNGLPVDALPA</sequence>
<evidence type="ECO:0000313" key="1">
    <source>
        <dbReference type="EMBL" id="MSS18546.1"/>
    </source>
</evidence>
<reference evidence="1 2" key="1">
    <citation type="submission" date="2019-08" db="EMBL/GenBank/DDBJ databases">
        <title>In-depth cultivation of the pig gut microbiome towards novel bacterial diversity and tailored functional studies.</title>
        <authorList>
            <person name="Wylensek D."/>
            <person name="Hitch T.C.A."/>
            <person name="Clavel T."/>
        </authorList>
    </citation>
    <scope>NUCLEOTIDE SEQUENCE [LARGE SCALE GENOMIC DNA]</scope>
    <source>
        <strain evidence="1 2">Oil-RF-744-WCA-WT-10</strain>
    </source>
</reference>
<evidence type="ECO:0000313" key="2">
    <source>
        <dbReference type="Proteomes" id="UP000483362"/>
    </source>
</evidence>
<organism evidence="1 2">
    <name type="scientific">Sodaliphilus pleomorphus</name>
    <dbReference type="NCBI Taxonomy" id="2606626"/>
    <lineage>
        <taxon>Bacteria</taxon>
        <taxon>Pseudomonadati</taxon>
        <taxon>Bacteroidota</taxon>
        <taxon>Bacteroidia</taxon>
        <taxon>Bacteroidales</taxon>
        <taxon>Muribaculaceae</taxon>
        <taxon>Sodaliphilus</taxon>
    </lineage>
</organism>